<evidence type="ECO:0000313" key="1">
    <source>
        <dbReference type="EMBL" id="KAH3827041.1"/>
    </source>
</evidence>
<reference evidence="1" key="1">
    <citation type="journal article" date="2019" name="bioRxiv">
        <title>The Genome of the Zebra Mussel, Dreissena polymorpha: A Resource for Invasive Species Research.</title>
        <authorList>
            <person name="McCartney M.A."/>
            <person name="Auch B."/>
            <person name="Kono T."/>
            <person name="Mallez S."/>
            <person name="Zhang Y."/>
            <person name="Obille A."/>
            <person name="Becker A."/>
            <person name="Abrahante J.E."/>
            <person name="Garbe J."/>
            <person name="Badalamenti J.P."/>
            <person name="Herman A."/>
            <person name="Mangelson H."/>
            <person name="Liachko I."/>
            <person name="Sullivan S."/>
            <person name="Sone E.D."/>
            <person name="Koren S."/>
            <person name="Silverstein K.A.T."/>
            <person name="Beckman K.B."/>
            <person name="Gohl D.M."/>
        </authorList>
    </citation>
    <scope>NUCLEOTIDE SEQUENCE</scope>
    <source>
        <strain evidence="1">Duluth1</strain>
        <tissue evidence="1">Whole animal</tissue>
    </source>
</reference>
<evidence type="ECO:0000313" key="2">
    <source>
        <dbReference type="Proteomes" id="UP000828390"/>
    </source>
</evidence>
<protein>
    <submittedName>
        <fullName evidence="1">Uncharacterized protein</fullName>
    </submittedName>
</protein>
<keyword evidence="2" id="KW-1185">Reference proteome</keyword>
<reference evidence="1" key="2">
    <citation type="submission" date="2020-11" db="EMBL/GenBank/DDBJ databases">
        <authorList>
            <person name="McCartney M.A."/>
            <person name="Auch B."/>
            <person name="Kono T."/>
            <person name="Mallez S."/>
            <person name="Becker A."/>
            <person name="Gohl D.M."/>
            <person name="Silverstein K.A.T."/>
            <person name="Koren S."/>
            <person name="Bechman K.B."/>
            <person name="Herman A."/>
            <person name="Abrahante J.E."/>
            <person name="Garbe J."/>
        </authorList>
    </citation>
    <scope>NUCLEOTIDE SEQUENCE</scope>
    <source>
        <strain evidence="1">Duluth1</strain>
        <tissue evidence="1">Whole animal</tissue>
    </source>
</reference>
<accession>A0A9D4H0E4</accession>
<organism evidence="1 2">
    <name type="scientific">Dreissena polymorpha</name>
    <name type="common">Zebra mussel</name>
    <name type="synonym">Mytilus polymorpha</name>
    <dbReference type="NCBI Taxonomy" id="45954"/>
    <lineage>
        <taxon>Eukaryota</taxon>
        <taxon>Metazoa</taxon>
        <taxon>Spiralia</taxon>
        <taxon>Lophotrochozoa</taxon>
        <taxon>Mollusca</taxon>
        <taxon>Bivalvia</taxon>
        <taxon>Autobranchia</taxon>
        <taxon>Heteroconchia</taxon>
        <taxon>Euheterodonta</taxon>
        <taxon>Imparidentia</taxon>
        <taxon>Neoheterodontei</taxon>
        <taxon>Myida</taxon>
        <taxon>Dreissenoidea</taxon>
        <taxon>Dreissenidae</taxon>
        <taxon>Dreissena</taxon>
    </lineage>
</organism>
<dbReference type="Proteomes" id="UP000828390">
    <property type="component" value="Unassembled WGS sequence"/>
</dbReference>
<proteinExistence type="predicted"/>
<name>A0A9D4H0E4_DREPO</name>
<dbReference type="EMBL" id="JAIWYP010000005">
    <property type="protein sequence ID" value="KAH3827041.1"/>
    <property type="molecule type" value="Genomic_DNA"/>
</dbReference>
<dbReference type="AlphaFoldDB" id="A0A9D4H0E4"/>
<sequence>MHACKGCGLSIANVSERCLLQQAAVFFFVGDLVWPADLKDFLRQMLMKTRNFFM</sequence>
<gene>
    <name evidence="1" type="ORF">DPMN_128969</name>
</gene>
<comment type="caution">
    <text evidence="1">The sequence shown here is derived from an EMBL/GenBank/DDBJ whole genome shotgun (WGS) entry which is preliminary data.</text>
</comment>